<evidence type="ECO:0000259" key="2">
    <source>
        <dbReference type="Pfam" id="PF12697"/>
    </source>
</evidence>
<reference evidence="3" key="1">
    <citation type="submission" date="2020-05" db="EMBL/GenBank/DDBJ databases">
        <authorList>
            <person name="Chiriac C."/>
            <person name="Salcher M."/>
            <person name="Ghai R."/>
            <person name="Kavagutti S V."/>
        </authorList>
    </citation>
    <scope>NUCLEOTIDE SEQUENCE</scope>
</reference>
<dbReference type="SUPFAM" id="SSF53474">
    <property type="entry name" value="alpha/beta-Hydrolases"/>
    <property type="match status" value="1"/>
</dbReference>
<dbReference type="PANTHER" id="PTHR43194">
    <property type="entry name" value="HYDROLASE ALPHA/BETA FOLD FAMILY"/>
    <property type="match status" value="1"/>
</dbReference>
<dbReference type="AlphaFoldDB" id="A0A6J6QKQ1"/>
<feature type="region of interest" description="Disordered" evidence="1">
    <location>
        <begin position="1"/>
        <end position="22"/>
    </location>
</feature>
<dbReference type="Pfam" id="PF12697">
    <property type="entry name" value="Abhydrolase_6"/>
    <property type="match status" value="1"/>
</dbReference>
<name>A0A6J6QKQ1_9ZZZZ</name>
<dbReference type="InterPro" id="IPR000073">
    <property type="entry name" value="AB_hydrolase_1"/>
</dbReference>
<evidence type="ECO:0000313" key="4">
    <source>
        <dbReference type="EMBL" id="CAB4817549.1"/>
    </source>
</evidence>
<protein>
    <submittedName>
        <fullName evidence="3">Unannotated protein</fullName>
    </submittedName>
</protein>
<feature type="domain" description="AB hydrolase-1" evidence="2">
    <location>
        <begin position="76"/>
        <end position="319"/>
    </location>
</feature>
<dbReference type="PANTHER" id="PTHR43194:SF2">
    <property type="entry name" value="PEROXISOMAL MEMBRANE PROTEIN LPX1"/>
    <property type="match status" value="1"/>
</dbReference>
<gene>
    <name evidence="3" type="ORF">UFOPK2582_01447</name>
    <name evidence="4" type="ORF">UFOPK3046_01568</name>
    <name evidence="5" type="ORF">UFOPK3914_01458</name>
    <name evidence="6" type="ORF">UFOPK4173_01339</name>
</gene>
<accession>A0A6J6QKQ1</accession>
<dbReference type="EMBL" id="CAFAAQ010000171">
    <property type="protein sequence ID" value="CAB4817549.1"/>
    <property type="molecule type" value="Genomic_DNA"/>
</dbReference>
<dbReference type="EMBL" id="CAFBPW010000169">
    <property type="protein sequence ID" value="CAB5037126.1"/>
    <property type="molecule type" value="Genomic_DNA"/>
</dbReference>
<evidence type="ECO:0000313" key="6">
    <source>
        <dbReference type="EMBL" id="CAB5037126.1"/>
    </source>
</evidence>
<dbReference type="EMBL" id="CAFBOG010000151">
    <property type="protein sequence ID" value="CAB4988450.1"/>
    <property type="molecule type" value="Genomic_DNA"/>
</dbReference>
<feature type="compositionally biased region" description="Polar residues" evidence="1">
    <location>
        <begin position="1"/>
        <end position="21"/>
    </location>
</feature>
<sequence>MTTMAEQNTPDSQVPSSSDNPDSAEFVYDEFSYFAGNCEEFALAWDGQAQVARVSHELPDGRQASALKWGDGPPEVVLLHGGAQNAHTWDTVALALRPCSILAIDLAGHGQSDWRSDGAYGPVNNADDAAAMIDKFAPAATVLVGMSLGGLTANVLAATYPWLVERLVIIDVTPGVTRNKAAEVHAFIEGPQHFASFTEIFDRTAEFNPTRSADSLRRGILHNAHRLPDGSWEWNYDRRPILQESIANPEDGDAATFSGDLWGEVADVQAPYLLLRGALSPVVDDEDVAELLVRQPEARVQVIEGAGHSIQGDRPIELASILNQELSQTR</sequence>
<proteinExistence type="predicted"/>
<dbReference type="Gene3D" id="3.40.50.1820">
    <property type="entry name" value="alpha/beta hydrolase"/>
    <property type="match status" value="1"/>
</dbReference>
<dbReference type="PRINTS" id="PR00111">
    <property type="entry name" value="ABHYDROLASE"/>
</dbReference>
<dbReference type="InterPro" id="IPR050228">
    <property type="entry name" value="Carboxylesterase_BioH"/>
</dbReference>
<evidence type="ECO:0000256" key="1">
    <source>
        <dbReference type="SAM" id="MobiDB-lite"/>
    </source>
</evidence>
<dbReference type="EMBL" id="CAEZXS010000213">
    <property type="protein sequence ID" value="CAB4711459.1"/>
    <property type="molecule type" value="Genomic_DNA"/>
</dbReference>
<organism evidence="3">
    <name type="scientific">freshwater metagenome</name>
    <dbReference type="NCBI Taxonomy" id="449393"/>
    <lineage>
        <taxon>unclassified sequences</taxon>
        <taxon>metagenomes</taxon>
        <taxon>ecological metagenomes</taxon>
    </lineage>
</organism>
<dbReference type="InterPro" id="IPR029058">
    <property type="entry name" value="AB_hydrolase_fold"/>
</dbReference>
<evidence type="ECO:0000313" key="5">
    <source>
        <dbReference type="EMBL" id="CAB4988450.1"/>
    </source>
</evidence>
<evidence type="ECO:0000313" key="3">
    <source>
        <dbReference type="EMBL" id="CAB4711459.1"/>
    </source>
</evidence>